<protein>
    <submittedName>
        <fullName evidence="2">AhpC/TSA family protein</fullName>
    </submittedName>
</protein>
<keyword evidence="3" id="KW-1185">Reference proteome</keyword>
<dbReference type="Pfam" id="PF20029">
    <property type="entry name" value="DUF6436"/>
    <property type="match status" value="1"/>
</dbReference>
<gene>
    <name evidence="2" type="ORF">EHT25_31780</name>
</gene>
<proteinExistence type="predicted"/>
<sequence length="199" mass="22534">MVKKGLVLLWLLVLLSAVGGLFWYNDWMYQLPTPVPENYKPVANGTVIPVNELAALPFNRPVLLHFFNPNCPCSRFNTPHFRSLVKQFGEKVNFVVVVMSAKMYSVQEIQEKIGLDIPVLFDPSIAKSCGVYSTPQAVLLDAQHRLYFRGNYNRSRYCTDEKTSYAKMALAGLLQNESGRVFDQLAHTSYGCSLPYCKK</sequence>
<feature type="domain" description="Thioredoxin" evidence="1">
    <location>
        <begin position="29"/>
        <end position="171"/>
    </location>
</feature>
<dbReference type="InterPro" id="IPR013766">
    <property type="entry name" value="Thioredoxin_domain"/>
</dbReference>
<comment type="caution">
    <text evidence="2">The sequence shown here is derived from an EMBL/GenBank/DDBJ whole genome shotgun (WGS) entry which is preliminary data.</text>
</comment>
<dbReference type="AlphaFoldDB" id="A0A3P1B952"/>
<evidence type="ECO:0000313" key="2">
    <source>
        <dbReference type="EMBL" id="RRA97630.1"/>
    </source>
</evidence>
<accession>A0A3P1B952</accession>
<dbReference type="PROSITE" id="PS51352">
    <property type="entry name" value="THIOREDOXIN_2"/>
    <property type="match status" value="1"/>
</dbReference>
<dbReference type="Gene3D" id="3.40.30.10">
    <property type="entry name" value="Glutaredoxin"/>
    <property type="match status" value="1"/>
</dbReference>
<dbReference type="OrthoDB" id="8897581at2"/>
<dbReference type="GO" id="GO:0016491">
    <property type="term" value="F:oxidoreductase activity"/>
    <property type="evidence" value="ECO:0007669"/>
    <property type="project" value="InterPro"/>
</dbReference>
<reference evidence="2 3" key="1">
    <citation type="submission" date="2018-11" db="EMBL/GenBank/DDBJ databases">
        <authorList>
            <person name="Zhou Z."/>
            <person name="Wang G."/>
        </authorList>
    </citation>
    <scope>NUCLEOTIDE SEQUENCE [LARGE SCALE GENOMIC DNA]</scope>
    <source>
        <strain evidence="2 3">KCTC52004</strain>
    </source>
</reference>
<dbReference type="Proteomes" id="UP000271925">
    <property type="component" value="Unassembled WGS sequence"/>
</dbReference>
<evidence type="ECO:0000313" key="3">
    <source>
        <dbReference type="Proteomes" id="UP000271925"/>
    </source>
</evidence>
<dbReference type="GO" id="GO:0016209">
    <property type="term" value="F:antioxidant activity"/>
    <property type="evidence" value="ECO:0007669"/>
    <property type="project" value="InterPro"/>
</dbReference>
<dbReference type="InterPro" id="IPR036249">
    <property type="entry name" value="Thioredoxin-like_sf"/>
</dbReference>
<organism evidence="2 3">
    <name type="scientific">Larkinella rosea</name>
    <dbReference type="NCBI Taxonomy" id="2025312"/>
    <lineage>
        <taxon>Bacteria</taxon>
        <taxon>Pseudomonadati</taxon>
        <taxon>Bacteroidota</taxon>
        <taxon>Cytophagia</taxon>
        <taxon>Cytophagales</taxon>
        <taxon>Spirosomataceae</taxon>
        <taxon>Larkinella</taxon>
    </lineage>
</organism>
<name>A0A3P1B952_9BACT</name>
<dbReference type="SUPFAM" id="SSF52833">
    <property type="entry name" value="Thioredoxin-like"/>
    <property type="match status" value="1"/>
</dbReference>
<dbReference type="EMBL" id="RQJO01000017">
    <property type="protein sequence ID" value="RRA97630.1"/>
    <property type="molecule type" value="Genomic_DNA"/>
</dbReference>
<dbReference type="InterPro" id="IPR045494">
    <property type="entry name" value="DUF6436"/>
</dbReference>
<dbReference type="RefSeq" id="WP_124879495.1">
    <property type="nucleotide sequence ID" value="NZ_RQJO01000017.1"/>
</dbReference>
<evidence type="ECO:0000259" key="1">
    <source>
        <dbReference type="PROSITE" id="PS51352"/>
    </source>
</evidence>